<dbReference type="Proteomes" id="UP000537141">
    <property type="component" value="Unassembled WGS sequence"/>
</dbReference>
<evidence type="ECO:0000256" key="3">
    <source>
        <dbReference type="ARBA" id="ARBA00022692"/>
    </source>
</evidence>
<feature type="transmembrane region" description="Helical" evidence="6">
    <location>
        <begin position="48"/>
        <end position="70"/>
    </location>
</feature>
<evidence type="ECO:0000256" key="5">
    <source>
        <dbReference type="ARBA" id="ARBA00023136"/>
    </source>
</evidence>
<evidence type="ECO:0000256" key="6">
    <source>
        <dbReference type="RuleBase" id="RU363041"/>
    </source>
</evidence>
<sequence length="264" mass="27607">MIVSTLIFCMLLGCTAGFLAGLLGIGGGLVIVPALVYLLPSLGIQAELVMPISLATSLACIMFTTISAAWAHHKNANIPWAIARKLMATIALGALIGAYIADALSSATLTIIFAFAVILLATYMLLSIRVVKVKPMPSDKIIEAIGLSTGTIASLMGISGGAILVPVLTYFSMSIRHAIGTATICGFVVATFGAMGFIITGIDQENLPEWSLGYIYLPALLGVVTTSSLFAPLGVKLAGKLPVRTLKKMFAAFLIVVAIKMIFK</sequence>
<feature type="transmembrane region" description="Helical" evidence="6">
    <location>
        <begin position="82"/>
        <end position="101"/>
    </location>
</feature>
<keyword evidence="3 6" id="KW-0812">Transmembrane</keyword>
<organism evidence="7 8">
    <name type="scientific">Thalassotalea piscium</name>
    <dbReference type="NCBI Taxonomy" id="1230533"/>
    <lineage>
        <taxon>Bacteria</taxon>
        <taxon>Pseudomonadati</taxon>
        <taxon>Pseudomonadota</taxon>
        <taxon>Gammaproteobacteria</taxon>
        <taxon>Alteromonadales</taxon>
        <taxon>Colwelliaceae</taxon>
        <taxon>Thalassotalea</taxon>
    </lineage>
</organism>
<evidence type="ECO:0000256" key="4">
    <source>
        <dbReference type="ARBA" id="ARBA00022989"/>
    </source>
</evidence>
<reference evidence="7 8" key="1">
    <citation type="submission" date="2020-08" db="EMBL/GenBank/DDBJ databases">
        <title>Genomic Encyclopedia of Type Strains, Phase IV (KMG-IV): sequencing the most valuable type-strain genomes for metagenomic binning, comparative biology and taxonomic classification.</title>
        <authorList>
            <person name="Goeker M."/>
        </authorList>
    </citation>
    <scope>NUCLEOTIDE SEQUENCE [LARGE SCALE GENOMIC DNA]</scope>
    <source>
        <strain evidence="7 8">DSM 26287</strain>
    </source>
</reference>
<feature type="transmembrane region" description="Helical" evidence="6">
    <location>
        <begin position="107"/>
        <end position="126"/>
    </location>
</feature>
<evidence type="ECO:0000313" key="8">
    <source>
        <dbReference type="Proteomes" id="UP000537141"/>
    </source>
</evidence>
<keyword evidence="5 6" id="KW-0472">Membrane</keyword>
<comment type="similarity">
    <text evidence="2 6">Belongs to the 4-toluene sulfonate uptake permease (TSUP) (TC 2.A.102) family.</text>
</comment>
<evidence type="ECO:0000256" key="2">
    <source>
        <dbReference type="ARBA" id="ARBA00009142"/>
    </source>
</evidence>
<dbReference type="PANTHER" id="PTHR43483">
    <property type="entry name" value="MEMBRANE TRANSPORTER PROTEIN HI_0806-RELATED"/>
    <property type="match status" value="1"/>
</dbReference>
<keyword evidence="4 6" id="KW-1133">Transmembrane helix</keyword>
<dbReference type="AlphaFoldDB" id="A0A7X0TRZ9"/>
<dbReference type="RefSeq" id="WP_184421006.1">
    <property type="nucleotide sequence ID" value="NZ_AP027362.1"/>
</dbReference>
<dbReference type="EMBL" id="JACHHU010000001">
    <property type="protein sequence ID" value="MBB6541606.1"/>
    <property type="molecule type" value="Genomic_DNA"/>
</dbReference>
<evidence type="ECO:0000313" key="7">
    <source>
        <dbReference type="EMBL" id="MBB6541606.1"/>
    </source>
</evidence>
<keyword evidence="6" id="KW-1003">Cell membrane</keyword>
<feature type="transmembrane region" description="Helical" evidence="6">
    <location>
        <begin position="214"/>
        <end position="233"/>
    </location>
</feature>
<protein>
    <recommendedName>
        <fullName evidence="6">Probable membrane transporter protein</fullName>
    </recommendedName>
</protein>
<feature type="transmembrane region" description="Helical" evidence="6">
    <location>
        <begin position="177"/>
        <end position="202"/>
    </location>
</feature>
<dbReference type="GO" id="GO:0005886">
    <property type="term" value="C:plasma membrane"/>
    <property type="evidence" value="ECO:0007669"/>
    <property type="project" value="UniProtKB-SubCell"/>
</dbReference>
<comment type="caution">
    <text evidence="7">The sequence shown here is derived from an EMBL/GenBank/DDBJ whole genome shotgun (WGS) entry which is preliminary data.</text>
</comment>
<gene>
    <name evidence="7" type="ORF">HNQ55_000080</name>
</gene>
<name>A0A7X0TRZ9_9GAMM</name>
<evidence type="ECO:0000256" key="1">
    <source>
        <dbReference type="ARBA" id="ARBA00004141"/>
    </source>
</evidence>
<dbReference type="InterPro" id="IPR002781">
    <property type="entry name" value="TM_pro_TauE-like"/>
</dbReference>
<feature type="transmembrane region" description="Helical" evidence="6">
    <location>
        <begin position="7"/>
        <end position="36"/>
    </location>
</feature>
<feature type="transmembrane region" description="Helical" evidence="6">
    <location>
        <begin position="147"/>
        <end position="171"/>
    </location>
</feature>
<accession>A0A7X0TRZ9</accession>
<dbReference type="Pfam" id="PF01925">
    <property type="entry name" value="TauE"/>
    <property type="match status" value="1"/>
</dbReference>
<comment type="subcellular location">
    <subcellularLocation>
        <location evidence="6">Cell membrane</location>
        <topology evidence="6">Multi-pass membrane protein</topology>
    </subcellularLocation>
    <subcellularLocation>
        <location evidence="1">Membrane</location>
        <topology evidence="1">Multi-pass membrane protein</topology>
    </subcellularLocation>
</comment>
<proteinExistence type="inferred from homology"/>
<keyword evidence="8" id="KW-1185">Reference proteome</keyword>
<feature type="transmembrane region" description="Helical" evidence="6">
    <location>
        <begin position="245"/>
        <end position="263"/>
    </location>
</feature>
<dbReference type="PANTHER" id="PTHR43483:SF3">
    <property type="entry name" value="MEMBRANE TRANSPORTER PROTEIN HI_0806-RELATED"/>
    <property type="match status" value="1"/>
</dbReference>